<protein>
    <submittedName>
        <fullName evidence="2">Uncharacterized protein</fullName>
    </submittedName>
</protein>
<dbReference type="Proteomes" id="UP000030752">
    <property type="component" value="Unassembled WGS sequence"/>
</dbReference>
<dbReference type="eggNOG" id="ENOG502TAZ2">
    <property type="taxonomic scope" value="Eukaryota"/>
</dbReference>
<feature type="compositionally biased region" description="Low complexity" evidence="1">
    <location>
        <begin position="43"/>
        <end position="59"/>
    </location>
</feature>
<feature type="compositionally biased region" description="Acidic residues" evidence="1">
    <location>
        <begin position="148"/>
        <end position="163"/>
    </location>
</feature>
<dbReference type="OrthoDB" id="4118150at2759"/>
<dbReference type="InParanoid" id="W2RVG7"/>
<dbReference type="EMBL" id="KB822720">
    <property type="protein sequence ID" value="ETN40501.1"/>
    <property type="molecule type" value="Genomic_DNA"/>
</dbReference>
<gene>
    <name evidence="2" type="ORF">HMPREF1541_04778</name>
</gene>
<feature type="region of interest" description="Disordered" evidence="1">
    <location>
        <begin position="1"/>
        <end position="107"/>
    </location>
</feature>
<dbReference type="GeneID" id="19972117"/>
<reference evidence="2 3" key="1">
    <citation type="submission" date="2013-03" db="EMBL/GenBank/DDBJ databases">
        <title>The Genome Sequence of Phialophora europaea CBS 101466.</title>
        <authorList>
            <consortium name="The Broad Institute Genomics Platform"/>
            <person name="Cuomo C."/>
            <person name="de Hoog S."/>
            <person name="Gorbushina A."/>
            <person name="Walker B."/>
            <person name="Young S.K."/>
            <person name="Zeng Q."/>
            <person name="Gargeya S."/>
            <person name="Fitzgerald M."/>
            <person name="Haas B."/>
            <person name="Abouelleil A."/>
            <person name="Allen A.W."/>
            <person name="Alvarado L."/>
            <person name="Arachchi H.M."/>
            <person name="Berlin A.M."/>
            <person name="Chapman S.B."/>
            <person name="Gainer-Dewar J."/>
            <person name="Goldberg J."/>
            <person name="Griggs A."/>
            <person name="Gujja S."/>
            <person name="Hansen M."/>
            <person name="Howarth C."/>
            <person name="Imamovic A."/>
            <person name="Ireland A."/>
            <person name="Larimer J."/>
            <person name="McCowan C."/>
            <person name="Murphy C."/>
            <person name="Pearson M."/>
            <person name="Poon T.W."/>
            <person name="Priest M."/>
            <person name="Roberts A."/>
            <person name="Saif S."/>
            <person name="Shea T."/>
            <person name="Sisk P."/>
            <person name="Sykes S."/>
            <person name="Wortman J."/>
            <person name="Nusbaum C."/>
            <person name="Birren B."/>
        </authorList>
    </citation>
    <scope>NUCLEOTIDE SEQUENCE [LARGE SCALE GENOMIC DNA]</scope>
    <source>
        <strain evidence="2 3">CBS 101466</strain>
    </source>
</reference>
<feature type="compositionally biased region" description="Polar residues" evidence="1">
    <location>
        <begin position="60"/>
        <end position="77"/>
    </location>
</feature>
<proteinExistence type="predicted"/>
<dbReference type="HOGENOM" id="CLU_054070_0_0_1"/>
<evidence type="ECO:0000313" key="3">
    <source>
        <dbReference type="Proteomes" id="UP000030752"/>
    </source>
</evidence>
<feature type="compositionally biased region" description="Polar residues" evidence="1">
    <location>
        <begin position="11"/>
        <end position="25"/>
    </location>
</feature>
<name>W2RVG7_CYPE1</name>
<sequence>MAPPARVPSQPDLSPTHSLSGSPTRTAPDPVRRNLFSAHLSRRPASSQSTTSRPSSQSQNATQPPSLPSQTRNISPFTSPPRLSPTHPLPPSFNETYDPVVSPHRSLSPRTVATLFPSSSVVALNPSTGRPILPNLPTLPARLRLSDSDDDDEEEEDDDDEEHDDTRGDAQYHDPVSGAEAYMQQRGPYGQRPPGSKQQQQHTSANPLYPDDSPSASASGSAQHDALVTDLMSRYRARRQQQGRSSTVANMRPLQAHSAERVVEENEEAEEEEERAELMAHLMGRLRREVVRVEEEGWMFGDVDVGGAGDGMGVAGGGLVSGGGAGTGVGVGVSEG</sequence>
<accession>W2RVG7</accession>
<evidence type="ECO:0000313" key="2">
    <source>
        <dbReference type="EMBL" id="ETN40501.1"/>
    </source>
</evidence>
<dbReference type="RefSeq" id="XP_008717344.1">
    <property type="nucleotide sequence ID" value="XM_008719122.1"/>
</dbReference>
<feature type="compositionally biased region" description="Low complexity" evidence="1">
    <location>
        <begin position="210"/>
        <end position="222"/>
    </location>
</feature>
<evidence type="ECO:0000256" key="1">
    <source>
        <dbReference type="SAM" id="MobiDB-lite"/>
    </source>
</evidence>
<dbReference type="AlphaFoldDB" id="W2RVG7"/>
<feature type="region of interest" description="Disordered" evidence="1">
    <location>
        <begin position="122"/>
        <end position="274"/>
    </location>
</feature>
<feature type="compositionally biased region" description="Acidic residues" evidence="1">
    <location>
        <begin position="265"/>
        <end position="274"/>
    </location>
</feature>
<dbReference type="VEuPathDB" id="FungiDB:HMPREF1541_04778"/>
<feature type="compositionally biased region" description="Pro residues" evidence="1">
    <location>
        <begin position="78"/>
        <end position="91"/>
    </location>
</feature>
<organism evidence="2 3">
    <name type="scientific">Cyphellophora europaea (strain CBS 101466)</name>
    <name type="common">Phialophora europaea</name>
    <dbReference type="NCBI Taxonomy" id="1220924"/>
    <lineage>
        <taxon>Eukaryota</taxon>
        <taxon>Fungi</taxon>
        <taxon>Dikarya</taxon>
        <taxon>Ascomycota</taxon>
        <taxon>Pezizomycotina</taxon>
        <taxon>Eurotiomycetes</taxon>
        <taxon>Chaetothyriomycetidae</taxon>
        <taxon>Chaetothyriales</taxon>
        <taxon>Cyphellophoraceae</taxon>
        <taxon>Cyphellophora</taxon>
    </lineage>
</organism>
<keyword evidence="3" id="KW-1185">Reference proteome</keyword>
<feature type="compositionally biased region" description="Polar residues" evidence="1">
    <location>
        <begin position="196"/>
        <end position="206"/>
    </location>
</feature>